<gene>
    <name evidence="12" type="ORF">EV190_12432</name>
</gene>
<keyword evidence="7" id="KW-0067">ATP-binding</keyword>
<dbReference type="PANTHER" id="PTHR24421:SF10">
    <property type="entry name" value="NITRATE_NITRITE SENSOR PROTEIN NARQ"/>
    <property type="match status" value="1"/>
</dbReference>
<reference evidence="12 13" key="1">
    <citation type="submission" date="2019-03" db="EMBL/GenBank/DDBJ databases">
        <title>Genomic Encyclopedia of Type Strains, Phase IV (KMG-IV): sequencing the most valuable type-strain genomes for metagenomic binning, comparative biology and taxonomic classification.</title>
        <authorList>
            <person name="Goeker M."/>
        </authorList>
    </citation>
    <scope>NUCLEOTIDE SEQUENCE [LARGE SCALE GENOMIC DNA]</scope>
    <source>
        <strain evidence="12 13">DSM 46770</strain>
    </source>
</reference>
<dbReference type="InterPro" id="IPR036890">
    <property type="entry name" value="HATPase_C_sf"/>
</dbReference>
<dbReference type="PANTHER" id="PTHR24421">
    <property type="entry name" value="NITRATE/NITRITE SENSOR PROTEIN NARX-RELATED"/>
    <property type="match status" value="1"/>
</dbReference>
<dbReference type="GO" id="GO:0046983">
    <property type="term" value="F:protein dimerization activity"/>
    <property type="evidence" value="ECO:0007669"/>
    <property type="project" value="InterPro"/>
</dbReference>
<dbReference type="AlphaFoldDB" id="A0A4V3D765"/>
<evidence type="ECO:0000256" key="2">
    <source>
        <dbReference type="ARBA" id="ARBA00012438"/>
    </source>
</evidence>
<evidence type="ECO:0000256" key="9">
    <source>
        <dbReference type="SAM" id="Phobius"/>
    </source>
</evidence>
<dbReference type="RefSeq" id="WP_133743121.1">
    <property type="nucleotide sequence ID" value="NZ_SNYN01000024.1"/>
</dbReference>
<dbReference type="InterPro" id="IPR050482">
    <property type="entry name" value="Sensor_HK_TwoCompSys"/>
</dbReference>
<protein>
    <recommendedName>
        <fullName evidence="2">histidine kinase</fullName>
        <ecNumber evidence="2">2.7.13.3</ecNumber>
    </recommendedName>
</protein>
<feature type="transmembrane region" description="Helical" evidence="9">
    <location>
        <begin position="78"/>
        <end position="99"/>
    </location>
</feature>
<dbReference type="SUPFAM" id="SSF55874">
    <property type="entry name" value="ATPase domain of HSP90 chaperone/DNA topoisomerase II/histidine kinase"/>
    <property type="match status" value="1"/>
</dbReference>
<evidence type="ECO:0000256" key="6">
    <source>
        <dbReference type="ARBA" id="ARBA00022777"/>
    </source>
</evidence>
<evidence type="ECO:0000256" key="8">
    <source>
        <dbReference type="ARBA" id="ARBA00023012"/>
    </source>
</evidence>
<evidence type="ECO:0000256" key="1">
    <source>
        <dbReference type="ARBA" id="ARBA00000085"/>
    </source>
</evidence>
<feature type="domain" description="Signal transduction histidine kinase subgroup 3 dimerisation and phosphoacceptor" evidence="11">
    <location>
        <begin position="190"/>
        <end position="255"/>
    </location>
</feature>
<evidence type="ECO:0000256" key="4">
    <source>
        <dbReference type="ARBA" id="ARBA00022679"/>
    </source>
</evidence>
<keyword evidence="3" id="KW-0597">Phosphoprotein</keyword>
<organism evidence="12 13">
    <name type="scientific">Actinorugispora endophytica</name>
    <dbReference type="NCBI Taxonomy" id="1605990"/>
    <lineage>
        <taxon>Bacteria</taxon>
        <taxon>Bacillati</taxon>
        <taxon>Actinomycetota</taxon>
        <taxon>Actinomycetes</taxon>
        <taxon>Streptosporangiales</taxon>
        <taxon>Nocardiopsidaceae</taxon>
        <taxon>Actinorugispora</taxon>
    </lineage>
</organism>
<evidence type="ECO:0000313" key="13">
    <source>
        <dbReference type="Proteomes" id="UP000295281"/>
    </source>
</evidence>
<keyword evidence="9" id="KW-1133">Transmembrane helix</keyword>
<evidence type="ECO:0000313" key="12">
    <source>
        <dbReference type="EMBL" id="TDQ46597.1"/>
    </source>
</evidence>
<evidence type="ECO:0000259" key="11">
    <source>
        <dbReference type="Pfam" id="PF07730"/>
    </source>
</evidence>
<dbReference type="Proteomes" id="UP000295281">
    <property type="component" value="Unassembled WGS sequence"/>
</dbReference>
<dbReference type="EC" id="2.7.13.3" evidence="2"/>
<name>A0A4V3D765_9ACTN</name>
<keyword evidence="6 12" id="KW-0418">Kinase</keyword>
<dbReference type="CDD" id="cd16917">
    <property type="entry name" value="HATPase_UhpB-NarQ-NarX-like"/>
    <property type="match status" value="1"/>
</dbReference>
<dbReference type="InterPro" id="IPR003594">
    <property type="entry name" value="HATPase_dom"/>
</dbReference>
<dbReference type="GO" id="GO:0016020">
    <property type="term" value="C:membrane"/>
    <property type="evidence" value="ECO:0007669"/>
    <property type="project" value="InterPro"/>
</dbReference>
<dbReference type="GO" id="GO:0000155">
    <property type="term" value="F:phosphorelay sensor kinase activity"/>
    <property type="evidence" value="ECO:0007669"/>
    <property type="project" value="InterPro"/>
</dbReference>
<dbReference type="OrthoDB" id="227596at2"/>
<evidence type="ECO:0000256" key="5">
    <source>
        <dbReference type="ARBA" id="ARBA00022741"/>
    </source>
</evidence>
<keyword evidence="8" id="KW-0902">Two-component regulatory system</keyword>
<keyword evidence="5" id="KW-0547">Nucleotide-binding</keyword>
<keyword evidence="13" id="KW-1185">Reference proteome</keyword>
<evidence type="ECO:0000256" key="7">
    <source>
        <dbReference type="ARBA" id="ARBA00022840"/>
    </source>
</evidence>
<dbReference type="Gene3D" id="3.30.565.10">
    <property type="entry name" value="Histidine kinase-like ATPase, C-terminal domain"/>
    <property type="match status" value="1"/>
</dbReference>
<dbReference type="EMBL" id="SNYN01000024">
    <property type="protein sequence ID" value="TDQ46597.1"/>
    <property type="molecule type" value="Genomic_DNA"/>
</dbReference>
<dbReference type="Gene3D" id="1.20.5.1930">
    <property type="match status" value="1"/>
</dbReference>
<dbReference type="GO" id="GO:0005524">
    <property type="term" value="F:ATP binding"/>
    <property type="evidence" value="ECO:0007669"/>
    <property type="project" value="UniProtKB-KW"/>
</dbReference>
<comment type="caution">
    <text evidence="12">The sequence shown here is derived from an EMBL/GenBank/DDBJ whole genome shotgun (WGS) entry which is preliminary data.</text>
</comment>
<dbReference type="Pfam" id="PF07730">
    <property type="entry name" value="HisKA_3"/>
    <property type="match status" value="1"/>
</dbReference>
<keyword evidence="4" id="KW-0808">Transferase</keyword>
<evidence type="ECO:0000256" key="3">
    <source>
        <dbReference type="ARBA" id="ARBA00022553"/>
    </source>
</evidence>
<keyword evidence="9" id="KW-0812">Transmembrane</keyword>
<sequence>MNRETARRLAGSVSLAVLLALAALGATHGHAVMGRPGPPEPGAWLAADWGPREMSPLVWLGAAAGAAGVAVRRFRPRTALAVAASGAAVALAGGAAGMVRVMPLVVLFSVAAAYPLRRYAALAPLAVPLVLAPNLDEPYLGALNGELLTDATVTLTLLCASAAFGAAVRVRRESVLHEREQERRRSAYEERLRVAREVHDVVGHSLSVISMQAGVALHVLDKRPEQAVPSLEAIRKTSKDALEELRGTLAVFQDPGGDAARAPVPGLDRLDDLVAALTAAGRGCSVTREGAPVRLPVAVDHAAYRIVQESLTNVVRHAGGAPARVHLAHTPEGVVIEVTDEGPARLGDPVVEGNGLAGMRERARAVGGTVEAGPCPGGGFAVRAHLPGDRSER</sequence>
<dbReference type="InterPro" id="IPR011712">
    <property type="entry name" value="Sig_transdc_His_kin_sub3_dim/P"/>
</dbReference>
<proteinExistence type="predicted"/>
<comment type="catalytic activity">
    <reaction evidence="1">
        <text>ATP + protein L-histidine = ADP + protein N-phospho-L-histidine.</text>
        <dbReference type="EC" id="2.7.13.3"/>
    </reaction>
</comment>
<keyword evidence="9" id="KW-0472">Membrane</keyword>
<feature type="transmembrane region" description="Helical" evidence="9">
    <location>
        <begin position="53"/>
        <end position="71"/>
    </location>
</feature>
<dbReference type="Pfam" id="PF02518">
    <property type="entry name" value="HATPase_c"/>
    <property type="match status" value="1"/>
</dbReference>
<evidence type="ECO:0000259" key="10">
    <source>
        <dbReference type="Pfam" id="PF02518"/>
    </source>
</evidence>
<feature type="domain" description="Histidine kinase/HSP90-like ATPase" evidence="10">
    <location>
        <begin position="302"/>
        <end position="388"/>
    </location>
</feature>
<accession>A0A4V3D765</accession>